<keyword evidence="7" id="KW-1185">Reference proteome</keyword>
<feature type="compositionally biased region" description="Pro residues" evidence="4">
    <location>
        <begin position="3160"/>
        <end position="3183"/>
    </location>
</feature>
<feature type="compositionally biased region" description="Low complexity" evidence="4">
    <location>
        <begin position="2675"/>
        <end position="2685"/>
    </location>
</feature>
<dbReference type="InterPro" id="IPR022385">
    <property type="entry name" value="Rhs_assc_core"/>
</dbReference>
<comment type="subcellular location">
    <subcellularLocation>
        <location evidence="1">Secreted</location>
    </subcellularLocation>
</comment>
<evidence type="ECO:0000259" key="5">
    <source>
        <dbReference type="Pfam" id="PF12256"/>
    </source>
</evidence>
<name>A0ABU2BYR0_9ACTN</name>
<keyword evidence="3" id="KW-0843">Virulence</keyword>
<organism evidence="6 7">
    <name type="scientific">Nocardioides marmoribigeumensis</name>
    <dbReference type="NCBI Taxonomy" id="433649"/>
    <lineage>
        <taxon>Bacteria</taxon>
        <taxon>Bacillati</taxon>
        <taxon>Actinomycetota</taxon>
        <taxon>Actinomycetes</taxon>
        <taxon>Propionibacteriales</taxon>
        <taxon>Nocardioidaceae</taxon>
        <taxon>Nocardioides</taxon>
    </lineage>
</organism>
<dbReference type="NCBIfam" id="TIGR03696">
    <property type="entry name" value="Rhs_assc_core"/>
    <property type="match status" value="1"/>
</dbReference>
<proteinExistence type="predicted"/>
<dbReference type="Pfam" id="PF03534">
    <property type="entry name" value="SpvB"/>
    <property type="match status" value="1"/>
</dbReference>
<feature type="compositionally biased region" description="Low complexity" evidence="4">
    <location>
        <begin position="3101"/>
        <end position="3159"/>
    </location>
</feature>
<protein>
    <submittedName>
        <fullName evidence="6">RHS repeat-associated protein</fullName>
    </submittedName>
</protein>
<dbReference type="Gene3D" id="2.180.10.10">
    <property type="entry name" value="RHS repeat-associated core"/>
    <property type="match status" value="2"/>
</dbReference>
<feature type="region of interest" description="Disordered" evidence="4">
    <location>
        <begin position="3017"/>
        <end position="3041"/>
    </location>
</feature>
<feature type="region of interest" description="Disordered" evidence="4">
    <location>
        <begin position="2661"/>
        <end position="2695"/>
    </location>
</feature>
<dbReference type="Pfam" id="PF12256">
    <property type="entry name" value="TcdB_toxin_midN"/>
    <property type="match status" value="1"/>
</dbReference>
<dbReference type="InterPro" id="IPR003284">
    <property type="entry name" value="Sal_SpvB"/>
</dbReference>
<evidence type="ECO:0000313" key="7">
    <source>
        <dbReference type="Proteomes" id="UP001183648"/>
    </source>
</evidence>
<accession>A0ABU2BYR0</accession>
<dbReference type="Pfam" id="PF05593">
    <property type="entry name" value="RHS_repeat"/>
    <property type="match status" value="2"/>
</dbReference>
<dbReference type="RefSeq" id="WP_310304009.1">
    <property type="nucleotide sequence ID" value="NZ_BAAAPS010000003.1"/>
</dbReference>
<feature type="region of interest" description="Disordered" evidence="4">
    <location>
        <begin position="1350"/>
        <end position="1388"/>
    </location>
</feature>
<dbReference type="InterPro" id="IPR031325">
    <property type="entry name" value="RHS_repeat"/>
</dbReference>
<dbReference type="EMBL" id="JAVDYG010000001">
    <property type="protein sequence ID" value="MDR7363522.1"/>
    <property type="molecule type" value="Genomic_DNA"/>
</dbReference>
<dbReference type="InterPro" id="IPR022045">
    <property type="entry name" value="TcdB_toxin_mid/N"/>
</dbReference>
<gene>
    <name evidence="6" type="ORF">J2S63_003075</name>
</gene>
<keyword evidence="2" id="KW-0964">Secreted</keyword>
<sequence>MSTRLYSLRTTIDEARGRVLGRGSRFSGRWRVSTLLALALALMFLRPVAYTGEASGSPADGYLDDVPDTTPAGLGDVDLTSLQYADPTEGVDVMQPPVAAPDGGASASLPLSLPAGRAGVQPDLALSYDSGGGNGWTGVGWDLSAGAITLDTEFGAPRYLAAKESETYQLDGDRLFPNAIRTDLATRTNPKEDFVRTVDNEREHIARYGSGPADYCWKVSDKEGNTRYYGGEPNDAGTCDRDPSAILSTAGSSGVDGGGTGDFFWGLTWVEDISGNVMRYRYDKQSGVSFGLKSESGGDPTGVSIYLRSIEYTGFRWADTDNPDEPAYRVTFLRDGDVSGASRRKDFGVDASSGRPVVVKDLLRRVRVDYLSPEHYDDGAAPQLVKGWRLTYDQSGPYDKSLLTKVTEFGSDGEDGPEHVFTWYDDVHAADGTYQGFGPSEQWGRSGTAGPNSHVNIAAQSALGTSYRGGADGGSYIGFNPVIPSKIGSFGGSFNIAGGQSVTESTLVDLNGDGLPDRVWADGGVIKYRPNLHRPGGSVNPSDLSWFGPEKTISGIDSLGRSSDLRIDLHFEAYPVVAIQVGGGFGFSFGQEYFTDANGDGRVDFIKGDRSVWYNVLDPATGTPKFVSSKAIDPIAQHLEVPLDDFVSDLADSMPQSVTDLLTDSSPRIDTVRRWVAPFTGDVEVTGPVSLTDGASYDGDGAQVSIEHHETTRWKTVLDASTTSASPDVTFHVDAGDQVWFRVHVIKTAAGDHVTWDPTVTYTGASGWATDAQGRSQSTYHASSDFTTFGRTGARTSLTDPGSTQVEVTLTPGAKLSDDVEVVLLSGRGHGAGTATTIATLPQHTDAAVTGTKTLTVTAPSTNPGAKADDTSDDYEESDWIEVHVVSDSPVDPTKLGVQITLSNPSAPDPALQLTADDQSTVDDLDVPLDIPVVPDVRVFGRSTLTSSYVPWTAPKTGKASLRVVLDSSGLTPSFSTKDSEKPRSSDMAITVKRPDDGLVAKKTFVATEKNDTLVTKRRFDEDQTLTFDVTEGRTYWLDVSAADPAVGARLADQHGVSSTIHVTYQGKDGDGNDVDVNTADVDSGAPLSWPDVDGVFPSANRGWGYAGYNADADGAQGGDPLVESQFDVKDDFSSYDKDTDIPDAPTPGDARGGSVSPSDFDEVFPFIPWVSAGSDVADQWRSGPKATIFGKAGDLQADRLGEDIVVPKAGAASQGRRAPLMTSVDGDFNIMVGLIANFTAAAGGGREINEFEDYNGDGLPDVRSGSSIEMTGPRGAKAGEVQIGENPFDTSLALGGGLSGSAIAISPKSKSGAVKGSGPNKTSKKTSRGMNVGLGFDLGAEWTNPIADGEAQASTSGHGDKNTITSDLADSREGLTPAAGASGTIFERGMEDMNGDGLPDRVDTYTSGEIWVRLNLGYRFADKAVQWSTGRLSYGKNVTGNLSAGFQFDAYEFAGGIAYSESVGYDLMSWDDIDGDGVPDRTNKVRGGGDGEPRTVFGSADGMGRTEVDFGNYFHGNVRVDANKADTTLADSNGDMAGVSLPGGQTSVSRSTSLTGGVDFSIYIGPICLVACYVVINPGVHGGYDRSTDQVQLTDVNGDGYPDSVRSTSDNDLQVRLNQHGRTNLLESVTNPLGGQFRLDYERTGNTTTSPESTWVMKSVEMEDGRSGDGVDVQKSTFDYSGALWDPALREQLGFSKVVEKQLGAGGATLRSFERTYRNATPFDEGLLVRETTKDASGATLQDRRYAYALLDADPHSPDFGSTVDATGLPAVGAADRFDLLDRAMDPVLTRDDLRGYDAAGHEQQQLTDYTYDELGNVKGVHDGNESETTGDDTFTQVTYPQCATRSGDRVLGPDDSWVSVPQTVTVFGSDHAGGDVMQRRDGGPDLCVNAAPVRLAELVSPASQNDCHQDLYGITEMTFDAHGSVNSVARPDSERPACDDYPAAHVESDDLTFDGCSSLDAEADARRSCVDYVFDPHRFTDIAEVTDNHGIGSSATYDPLTGRLATRTDENGNVTSFTYDALGRTASVAAPREHGDGRTTITFEHGPSSARLDPSGPHIWAAAHQYDAFHPANTIDTATFVDGLGRVVQHKRDANVDGVDAEVRVVEGAVEYDALGRATKEWYPTVERASARPLSAYNTNTSESGQADAGVPVTAPFVRTFDLLDRLTKQVLPDGSQETMAYDYAVIPDPNHVYSSVADGPLTLAHLTSTDVLGKKDEAWSDVGDAVYLRKETPVSANNPDGSAGPMASLPSASPVIAARRVKASVGTPGPISTYYEYDRLGRLTAVVDAAGARTTHVYDPKDNDIATTTPDGGLVARTFAPAGNALTETRARGTTATYLWDRDRMVGTDYSDSTPDVSYTYGEAGADENGAGRVVEVVDGAMDRTYGYDVDGNVARETATQDPDPFGKGAVDDPASWTTRWAYDSLARVKRLTYPNGEVLEHDYDLGGRPTSLVSHTPQSDLYDQYGNVVHRPDLVLHYVDGVTYDQFGATVSRMDGNGVRTRSTYEPTRRFLASVKTDSTVKQQYDGSTSVARPLQRLQYTYDAAGNVRDAVNRLYDNGTATKVTGLGPVPENNVPGPSQQAYTYDGFYRLTGGVGTYVDRQQNRDFNLTVDYAPNGNLLGKTQATTTTGTTGKTGGKKGTAAASLASAGLVLSASTVRAGKPGPGGGGTTTTTTCDSDTTSGGGTANQDLHNTFTQTASDVEYLKNADGTTSHKLKKRGPRTYTYDATGNLTGWREPCAGGTSEVRRSWEWDAENRVTRIHDGNNDTVYRYDAEGDRTLEWGPGGHLWFVNDHWNTANDGHRYANVYLGTELVAIHRTSPDKVQTQPASCTDTTETMCACPKGGACVVAAATSCSSGQLYDPGTSTCQPRPEVNIHHLHKDLQGSLRVATDEVGGVFQYLDYLPTGKPWVLGQSTIKDTPYLFGSGWTDATYDLVNFGARWFAPREQAFLSPEPLLAEDPMAAVDDPSLLSAYTYAAANPLRYVDPTGGAPREAFDFGTDFSKHQRGTFTISDESRAKRPGPAITFGGRNDGTTQKRIDAWDDANSKAGEFSTALKIEQGDDGSWKVKFFGVGKKDAKKSPAPDPQAGDSGDDDAAAPQAAPTVADPQAPNAVPAAAAQPGGAGADDAGAAQAAPPAAAPADAAAAGDDAGGDQPAPPPPPPPPPAPAAPAAPGPDKE</sequence>
<evidence type="ECO:0000256" key="4">
    <source>
        <dbReference type="SAM" id="MobiDB-lite"/>
    </source>
</evidence>
<feature type="compositionally biased region" description="Polar residues" evidence="4">
    <location>
        <begin position="1353"/>
        <end position="1369"/>
    </location>
</feature>
<dbReference type="InterPro" id="IPR050708">
    <property type="entry name" value="T6SS_VgrG/RHS"/>
</dbReference>
<feature type="region of interest" description="Disordered" evidence="4">
    <location>
        <begin position="1309"/>
        <end position="1332"/>
    </location>
</feature>
<evidence type="ECO:0000313" key="6">
    <source>
        <dbReference type="EMBL" id="MDR7363522.1"/>
    </source>
</evidence>
<evidence type="ECO:0000256" key="3">
    <source>
        <dbReference type="ARBA" id="ARBA00023026"/>
    </source>
</evidence>
<reference evidence="6 7" key="1">
    <citation type="submission" date="2023-07" db="EMBL/GenBank/DDBJ databases">
        <title>Sequencing the genomes of 1000 actinobacteria strains.</title>
        <authorList>
            <person name="Klenk H.-P."/>
        </authorList>
    </citation>
    <scope>NUCLEOTIDE SEQUENCE [LARGE SCALE GENOMIC DNA]</scope>
    <source>
        <strain evidence="6 7">DSM 19426</strain>
    </source>
</reference>
<feature type="region of interest" description="Disordered" evidence="4">
    <location>
        <begin position="3079"/>
        <end position="3183"/>
    </location>
</feature>
<comment type="caution">
    <text evidence="6">The sequence shown here is derived from an EMBL/GenBank/DDBJ whole genome shotgun (WGS) entry which is preliminary data.</text>
</comment>
<dbReference type="InterPro" id="IPR006530">
    <property type="entry name" value="YD"/>
</dbReference>
<dbReference type="PANTHER" id="PTHR32305">
    <property type="match status" value="1"/>
</dbReference>
<dbReference type="NCBIfam" id="TIGR01643">
    <property type="entry name" value="YD_repeat_2x"/>
    <property type="match status" value="2"/>
</dbReference>
<evidence type="ECO:0000256" key="1">
    <source>
        <dbReference type="ARBA" id="ARBA00004613"/>
    </source>
</evidence>
<dbReference type="PANTHER" id="PTHR32305:SF15">
    <property type="entry name" value="PROTEIN RHSA-RELATED"/>
    <property type="match status" value="1"/>
</dbReference>
<dbReference type="Proteomes" id="UP001183648">
    <property type="component" value="Unassembled WGS sequence"/>
</dbReference>
<feature type="domain" description="Insecticide toxin TcdB middle/N-terminal" evidence="5">
    <location>
        <begin position="1590"/>
        <end position="1702"/>
    </location>
</feature>
<feature type="region of interest" description="Disordered" evidence="4">
    <location>
        <begin position="1133"/>
        <end position="1158"/>
    </location>
</feature>
<evidence type="ECO:0000256" key="2">
    <source>
        <dbReference type="ARBA" id="ARBA00022525"/>
    </source>
</evidence>